<dbReference type="Pfam" id="PF09949">
    <property type="entry name" value="APP1_cat"/>
    <property type="match status" value="1"/>
</dbReference>
<feature type="domain" description="Phosphatidate phosphatase APP1 catalytic" evidence="1">
    <location>
        <begin position="13"/>
        <end position="151"/>
    </location>
</feature>
<evidence type="ECO:0000259" key="1">
    <source>
        <dbReference type="Pfam" id="PF09949"/>
    </source>
</evidence>
<dbReference type="InterPro" id="IPR052935">
    <property type="entry name" value="Mg2+_PAP"/>
</dbReference>
<keyword evidence="3" id="KW-1185">Reference proteome</keyword>
<organism evidence="2 3">
    <name type="scientific">Lujinxingia sediminis</name>
    <dbReference type="NCBI Taxonomy" id="2480984"/>
    <lineage>
        <taxon>Bacteria</taxon>
        <taxon>Deltaproteobacteria</taxon>
        <taxon>Bradymonadales</taxon>
        <taxon>Lujinxingiaceae</taxon>
        <taxon>Lujinxingia</taxon>
    </lineage>
</organism>
<reference evidence="2 3" key="1">
    <citation type="submission" date="2019-01" db="EMBL/GenBank/DDBJ databases">
        <title>Lujinxingia litoralis gen. nov., sp. nov. and Lujinxingia sediminis gen. nov., sp. nov., new members in the order Bradymonadales, isolated from coastal sediment.</title>
        <authorList>
            <person name="Li C.-M."/>
        </authorList>
    </citation>
    <scope>NUCLEOTIDE SEQUENCE [LARGE SCALE GENOMIC DNA]</scope>
    <source>
        <strain evidence="2 3">SEH01</strain>
    </source>
</reference>
<accession>A0ABY0CVP3</accession>
<dbReference type="PANTHER" id="PTHR28208">
    <property type="entry name" value="PHOSPHATIDATE PHOSPHATASE APP1"/>
    <property type="match status" value="1"/>
</dbReference>
<dbReference type="RefSeq" id="WP_115607620.1">
    <property type="nucleotide sequence ID" value="NZ_SADD01000002.1"/>
</dbReference>
<proteinExistence type="predicted"/>
<dbReference type="PANTHER" id="PTHR28208:SF3">
    <property type="entry name" value="PHOSPHATIDATE PHOSPHATASE APP1"/>
    <property type="match status" value="1"/>
</dbReference>
<comment type="caution">
    <text evidence="2">The sequence shown here is derived from an EMBL/GenBank/DDBJ whole genome shotgun (WGS) entry which is preliminary data.</text>
</comment>
<dbReference type="InterPro" id="IPR019236">
    <property type="entry name" value="APP1_cat"/>
</dbReference>
<evidence type="ECO:0000313" key="3">
    <source>
        <dbReference type="Proteomes" id="UP000282926"/>
    </source>
</evidence>
<sequence>MSELMVRHIYRWDLDKTYLRTDFDTWRDLIRTALQTPEEKVNVPGVVTLLKELTHQNDGSRALVTFISGSPSQMRPKLERKFELDGIRPDVFVLKPTLQNILKGRFRAVRGQVGYKLDSLLKVREGGPSAPETLFGDDAEQDAFIYSLYADLAGGKVDRDGLFEILDRAGVYSTTRASILERYARMRIDGNVGRIFIHLDRHSAPGRFWVYGPRVVPITNYFQAALVLYADESLTLEPVLRVAAGLLREHGYGVVELANSFQDLIRRRHLGAEAIERLSEDAHESEAVGGLPAGFVERLLGRVRALAPRGGGGGATRGWEGPPDYVGVLEADRRLRETIEAEPGLFGRRQ</sequence>
<evidence type="ECO:0000313" key="2">
    <source>
        <dbReference type="EMBL" id="RVU46978.1"/>
    </source>
</evidence>
<dbReference type="EMBL" id="SADD01000002">
    <property type="protein sequence ID" value="RVU46978.1"/>
    <property type="molecule type" value="Genomic_DNA"/>
</dbReference>
<protein>
    <recommendedName>
        <fullName evidence="1">Phosphatidate phosphatase APP1 catalytic domain-containing protein</fullName>
    </recommendedName>
</protein>
<gene>
    <name evidence="2" type="ORF">EA187_07535</name>
</gene>
<dbReference type="Proteomes" id="UP000282926">
    <property type="component" value="Unassembled WGS sequence"/>
</dbReference>
<name>A0ABY0CVP3_9DELT</name>